<comment type="caution">
    <text evidence="1">The sequence shown here is derived from an EMBL/GenBank/DDBJ whole genome shotgun (WGS) entry which is preliminary data.</text>
</comment>
<dbReference type="AlphaFoldDB" id="A0A1Y2BD31"/>
<accession>A0A1Y2BD31</accession>
<dbReference type="Proteomes" id="UP000193642">
    <property type="component" value="Unassembled WGS sequence"/>
</dbReference>
<keyword evidence="2" id="KW-1185">Reference proteome</keyword>
<dbReference type="OrthoDB" id="449280at2759"/>
<evidence type="ECO:0000313" key="2">
    <source>
        <dbReference type="Proteomes" id="UP000193642"/>
    </source>
</evidence>
<gene>
    <name evidence="1" type="ORF">BCR33DRAFT_723390</name>
</gene>
<protein>
    <submittedName>
        <fullName evidence="1">Uncharacterized protein</fullName>
    </submittedName>
</protein>
<dbReference type="EMBL" id="MCGO01000070">
    <property type="protein sequence ID" value="ORY32733.1"/>
    <property type="molecule type" value="Genomic_DNA"/>
</dbReference>
<reference evidence="1 2" key="1">
    <citation type="submission" date="2016-07" db="EMBL/GenBank/DDBJ databases">
        <title>Pervasive Adenine N6-methylation of Active Genes in Fungi.</title>
        <authorList>
            <consortium name="DOE Joint Genome Institute"/>
            <person name="Mondo S.J."/>
            <person name="Dannebaum R.O."/>
            <person name="Kuo R.C."/>
            <person name="Labutti K."/>
            <person name="Haridas S."/>
            <person name="Kuo A."/>
            <person name="Salamov A."/>
            <person name="Ahrendt S.R."/>
            <person name="Lipzen A."/>
            <person name="Sullivan W."/>
            <person name="Andreopoulos W.B."/>
            <person name="Clum A."/>
            <person name="Lindquist E."/>
            <person name="Daum C."/>
            <person name="Ramamoorthy G.K."/>
            <person name="Gryganskyi A."/>
            <person name="Culley D."/>
            <person name="Magnuson J.K."/>
            <person name="James T.Y."/>
            <person name="O'Malley M.A."/>
            <person name="Stajich J.E."/>
            <person name="Spatafora J.W."/>
            <person name="Visel A."/>
            <person name="Grigoriev I.V."/>
        </authorList>
    </citation>
    <scope>NUCLEOTIDE SEQUENCE [LARGE SCALE GENOMIC DNA]</scope>
    <source>
        <strain evidence="1 2">JEL800</strain>
    </source>
</reference>
<name>A0A1Y2BD31_9FUNG</name>
<proteinExistence type="predicted"/>
<organism evidence="1 2">
    <name type="scientific">Rhizoclosmatium globosum</name>
    <dbReference type="NCBI Taxonomy" id="329046"/>
    <lineage>
        <taxon>Eukaryota</taxon>
        <taxon>Fungi</taxon>
        <taxon>Fungi incertae sedis</taxon>
        <taxon>Chytridiomycota</taxon>
        <taxon>Chytridiomycota incertae sedis</taxon>
        <taxon>Chytridiomycetes</taxon>
        <taxon>Chytridiales</taxon>
        <taxon>Chytriomycetaceae</taxon>
        <taxon>Rhizoclosmatium</taxon>
    </lineage>
</organism>
<evidence type="ECO:0000313" key="1">
    <source>
        <dbReference type="EMBL" id="ORY32733.1"/>
    </source>
</evidence>
<sequence>MHGHGIYVFFWRTEDVEDNSQSDSTKLLNDVEKVSDNSLRNYSVFLRVLEVKARITLV</sequence>
<feature type="non-terminal residue" evidence="1">
    <location>
        <position position="58"/>
    </location>
</feature>